<dbReference type="GO" id="GO:0006869">
    <property type="term" value="P:lipid transport"/>
    <property type="evidence" value="ECO:0007669"/>
    <property type="project" value="UniProtKB-KW"/>
</dbReference>
<dbReference type="GO" id="GO:0071944">
    <property type="term" value="C:cell periphery"/>
    <property type="evidence" value="ECO:0007669"/>
    <property type="project" value="UniProtKB-ARBA"/>
</dbReference>
<dbReference type="CDD" id="cd04052">
    <property type="entry name" value="C2B_Tricalbin-like"/>
    <property type="match status" value="1"/>
</dbReference>
<dbReference type="Pfam" id="PF00168">
    <property type="entry name" value="C2"/>
    <property type="match status" value="4"/>
</dbReference>
<gene>
    <name evidence="13" type="ORF">M378DRAFT_85652</name>
</gene>
<dbReference type="InterPro" id="IPR037756">
    <property type="entry name" value="C2D_Tricalbin"/>
</dbReference>
<dbReference type="CDD" id="cd04044">
    <property type="entry name" value="C2A_Tricalbin-like"/>
    <property type="match status" value="1"/>
</dbReference>
<dbReference type="SMART" id="SM00239">
    <property type="entry name" value="C2"/>
    <property type="match status" value="4"/>
</dbReference>
<dbReference type="InterPro" id="IPR035892">
    <property type="entry name" value="C2_domain_sf"/>
</dbReference>
<dbReference type="InterPro" id="IPR056910">
    <property type="entry name" value="TCB1-3_C2"/>
</dbReference>
<keyword evidence="14" id="KW-1185">Reference proteome</keyword>
<dbReference type="PROSITE" id="PS50004">
    <property type="entry name" value="C2"/>
    <property type="match status" value="4"/>
</dbReference>
<keyword evidence="7" id="KW-1133">Transmembrane helix</keyword>
<dbReference type="Pfam" id="PF24920">
    <property type="entry name" value="C2_TCB1"/>
    <property type="match status" value="1"/>
</dbReference>
<dbReference type="GO" id="GO:0008289">
    <property type="term" value="F:lipid binding"/>
    <property type="evidence" value="ECO:0007669"/>
    <property type="project" value="UniProtKB-KW"/>
</dbReference>
<dbReference type="PANTHER" id="PTHR46980:SF2">
    <property type="entry name" value="TRICALBIN-1-RELATED"/>
    <property type="match status" value="1"/>
</dbReference>
<comment type="subcellular location">
    <subcellularLocation>
        <location evidence="1">Endoplasmic reticulum membrane</location>
    </subcellularLocation>
</comment>
<dbReference type="CDD" id="cd21678">
    <property type="entry name" value="SMP_TCB"/>
    <property type="match status" value="1"/>
</dbReference>
<dbReference type="AlphaFoldDB" id="A0A0C2WRV6"/>
<keyword evidence="8" id="KW-0445">Lipid transport</keyword>
<name>A0A0C2WRV6_AMAMK</name>
<dbReference type="GO" id="GO:0061817">
    <property type="term" value="P:endoplasmic reticulum-plasma membrane tethering"/>
    <property type="evidence" value="ECO:0007669"/>
    <property type="project" value="InterPro"/>
</dbReference>
<dbReference type="GO" id="GO:0005789">
    <property type="term" value="C:endoplasmic reticulum membrane"/>
    <property type="evidence" value="ECO:0007669"/>
    <property type="project" value="UniProtKB-SubCell"/>
</dbReference>
<accession>A0A0C2WRV6</accession>
<keyword evidence="9" id="KW-0446">Lipid-binding</keyword>
<feature type="domain" description="C2" evidence="11">
    <location>
        <begin position="552"/>
        <end position="670"/>
    </location>
</feature>
<evidence type="ECO:0000256" key="7">
    <source>
        <dbReference type="ARBA" id="ARBA00022989"/>
    </source>
</evidence>
<evidence type="ECO:0000313" key="13">
    <source>
        <dbReference type="EMBL" id="KIL59013.1"/>
    </source>
</evidence>
<dbReference type="InterPro" id="IPR052455">
    <property type="entry name" value="Tricalbin_domain"/>
</dbReference>
<dbReference type="InterPro" id="IPR000008">
    <property type="entry name" value="C2_dom"/>
</dbReference>
<reference evidence="13 14" key="1">
    <citation type="submission" date="2014-04" db="EMBL/GenBank/DDBJ databases">
        <title>Evolutionary Origins and Diversification of the Mycorrhizal Mutualists.</title>
        <authorList>
            <consortium name="DOE Joint Genome Institute"/>
            <consortium name="Mycorrhizal Genomics Consortium"/>
            <person name="Kohler A."/>
            <person name="Kuo A."/>
            <person name="Nagy L.G."/>
            <person name="Floudas D."/>
            <person name="Copeland A."/>
            <person name="Barry K.W."/>
            <person name="Cichocki N."/>
            <person name="Veneault-Fourrey C."/>
            <person name="LaButti K."/>
            <person name="Lindquist E.A."/>
            <person name="Lipzen A."/>
            <person name="Lundell T."/>
            <person name="Morin E."/>
            <person name="Murat C."/>
            <person name="Riley R."/>
            <person name="Ohm R."/>
            <person name="Sun H."/>
            <person name="Tunlid A."/>
            <person name="Henrissat B."/>
            <person name="Grigoriev I.V."/>
            <person name="Hibbett D.S."/>
            <person name="Martin F."/>
        </authorList>
    </citation>
    <scope>NUCLEOTIDE SEQUENCE [LARGE SCALE GENOMIC DNA]</scope>
    <source>
        <strain evidence="13 14">Koide BX008</strain>
    </source>
</reference>
<keyword evidence="5" id="KW-0677">Repeat</keyword>
<evidence type="ECO:0000256" key="1">
    <source>
        <dbReference type="ARBA" id="ARBA00004586"/>
    </source>
</evidence>
<dbReference type="InterPro" id="IPR037761">
    <property type="entry name" value="C2A_Tricalbin"/>
</dbReference>
<dbReference type="HOGENOM" id="CLU_001661_1_0_1"/>
<dbReference type="OrthoDB" id="1029639at2759"/>
<evidence type="ECO:0000256" key="8">
    <source>
        <dbReference type="ARBA" id="ARBA00023055"/>
    </source>
</evidence>
<dbReference type="InterPro" id="IPR037765">
    <property type="entry name" value="C2B_Tricalbin"/>
</dbReference>
<dbReference type="InterPro" id="IPR017147">
    <property type="entry name" value="Tricalbin"/>
</dbReference>
<evidence type="ECO:0000256" key="2">
    <source>
        <dbReference type="ARBA" id="ARBA00022448"/>
    </source>
</evidence>
<feature type="domain" description="C2" evidence="11">
    <location>
        <begin position="411"/>
        <end position="532"/>
    </location>
</feature>
<dbReference type="Proteomes" id="UP000054549">
    <property type="component" value="Unassembled WGS sequence"/>
</dbReference>
<keyword evidence="4" id="KW-0812">Transmembrane</keyword>
<keyword evidence="3" id="KW-0597">Phosphoprotein</keyword>
<evidence type="ECO:0000259" key="11">
    <source>
        <dbReference type="PROSITE" id="PS50004"/>
    </source>
</evidence>
<dbReference type="Gene3D" id="2.60.40.150">
    <property type="entry name" value="C2 domain"/>
    <property type="match status" value="4"/>
</dbReference>
<evidence type="ECO:0000313" key="14">
    <source>
        <dbReference type="Proteomes" id="UP000054549"/>
    </source>
</evidence>
<feature type="domain" description="C2" evidence="11">
    <location>
        <begin position="271"/>
        <end position="391"/>
    </location>
</feature>
<evidence type="ECO:0000256" key="4">
    <source>
        <dbReference type="ARBA" id="ARBA00022692"/>
    </source>
</evidence>
<feature type="domain" description="C2" evidence="11">
    <location>
        <begin position="911"/>
        <end position="1029"/>
    </location>
</feature>
<dbReference type="EMBL" id="KN818324">
    <property type="protein sequence ID" value="KIL59013.1"/>
    <property type="molecule type" value="Genomic_DNA"/>
</dbReference>
<keyword evidence="2" id="KW-0813">Transport</keyword>
<sequence>MLLLPLEKYLLHPSRPIQTSIARLRVTSNLIFKPVGRFHLKPADYPLAEYARRLKQRAYDEIRRVLAKTYLINEMETVDWLNNFLNRFWPLSEPYLSWTIVMAIDRVLSTNTPTFIDDMRISTFTLGNRAPRIESARISPDTEDGVVVMDWAISFKPFEVSNTTPEQAAEYVDPKVVFSTRVGIGLSTAEIPIQAEDITFKGHIKLRLQLMSNFPHVQVADFSLIRRPKIDFVLKQTGGNTFGSIANIPAVSSFIHEMVHSHFGATMIDNPFFTINIEEMLSKQAIDEAIGVIKVTLYNARGLKVPRIGGAPDPYVSLNINGREEIARTQYKRNTSNPTWMETKFVLINNLEEYLHLNVYNYDEHRRNALLGVVGFKLGTLQDDAQQSITSRLLKDGKEKGELKYDISYYPVLATEESDGRLPDTNVGIVRLIVHQATGLNSRSMSGELNPVVKVYLGEERAAVYKGPVKRNENNPIWNATYEFLCLDKVSSKIGIRVINDRDSLKDSEIGYMVVRLTDLLTCTSEAGKEWFDLNNCNYGKIRVSAKWNALDLPDDPLENTKQYMPPIGVVRLLLDQANDVKNIRAALASKSDLYVRVLVNNTIKGRSDIITNDSYPWEPIIYIPVHSLKETLQLEYMDYQHSTEDRSLGSVKINVAELAKPSDNSQDPFESTGIQKRADRTVIERDNPAGVLHYSAEFVPSMHIKGSSFKPRQNELQAISSGMDVDARSFISSSSSFEDDCWLTNLTIHMSKENVNVSNNAPASAQSDSENTDIASTNEEKGVEMDVNELLTHRSGIILFNVLSGQLNRKARFEVLINDDYWPCFSTTKARSTQPQWNYIGEGFMRELDFGLVCMRLNEGDDGNKDEIIGIWKQDAKSFLEKASTAPQSFTLYDPKNDRKAVAHVIIEARYVPVPVKLEPRESITNQGVLRVLLISGQDLHAADRSGKSDPFVVFTLNGHKVIRSQVRKKTLDPEWGEEFEITIESRIHAEFSLEVFDWNQIKQSESLGKGPIDLMNLKPFIATDQIITLSSPKHGKKGQIRLNFLFTPKMIVKSKKNTSTFTSTVRTMTQMNAFVGFRRT</sequence>
<dbReference type="SUPFAM" id="SSF49562">
    <property type="entry name" value="C2 domain (Calcium/lipid-binding domain, CaLB)"/>
    <property type="match status" value="4"/>
</dbReference>
<dbReference type="CDD" id="cd04040">
    <property type="entry name" value="C2D_Tricalbin-like"/>
    <property type="match status" value="1"/>
</dbReference>
<proteinExistence type="predicted"/>
<dbReference type="PROSITE" id="PS51847">
    <property type="entry name" value="SMP"/>
    <property type="match status" value="1"/>
</dbReference>
<evidence type="ECO:0000256" key="3">
    <source>
        <dbReference type="ARBA" id="ARBA00022553"/>
    </source>
</evidence>
<dbReference type="PANTHER" id="PTHR46980">
    <property type="entry name" value="TRICALBIN-1-RELATED"/>
    <property type="match status" value="1"/>
</dbReference>
<keyword evidence="10" id="KW-0472">Membrane</keyword>
<dbReference type="InParanoid" id="A0A0C2WRV6"/>
<feature type="domain" description="SMP-LTD" evidence="12">
    <location>
        <begin position="74"/>
        <end position="278"/>
    </location>
</feature>
<organism evidence="13 14">
    <name type="scientific">Amanita muscaria (strain Koide BX008)</name>
    <dbReference type="NCBI Taxonomy" id="946122"/>
    <lineage>
        <taxon>Eukaryota</taxon>
        <taxon>Fungi</taxon>
        <taxon>Dikarya</taxon>
        <taxon>Basidiomycota</taxon>
        <taxon>Agaricomycotina</taxon>
        <taxon>Agaricomycetes</taxon>
        <taxon>Agaricomycetidae</taxon>
        <taxon>Agaricales</taxon>
        <taxon>Pluteineae</taxon>
        <taxon>Amanitaceae</taxon>
        <taxon>Amanita</taxon>
    </lineage>
</organism>
<evidence type="ECO:0000256" key="10">
    <source>
        <dbReference type="ARBA" id="ARBA00023136"/>
    </source>
</evidence>
<evidence type="ECO:0000259" key="12">
    <source>
        <dbReference type="PROSITE" id="PS51847"/>
    </source>
</evidence>
<dbReference type="STRING" id="946122.A0A0C2WRV6"/>
<protein>
    <submittedName>
        <fullName evidence="13">Uncharacterized protein</fullName>
    </submittedName>
</protein>
<dbReference type="InterPro" id="IPR031468">
    <property type="entry name" value="SMP_LBD"/>
</dbReference>
<evidence type="ECO:0000256" key="9">
    <source>
        <dbReference type="ARBA" id="ARBA00023121"/>
    </source>
</evidence>
<keyword evidence="6" id="KW-0256">Endoplasmic reticulum</keyword>
<dbReference type="Pfam" id="PF25669">
    <property type="entry name" value="SMP_MUG190-like"/>
    <property type="match status" value="1"/>
</dbReference>
<evidence type="ECO:0000256" key="6">
    <source>
        <dbReference type="ARBA" id="ARBA00022824"/>
    </source>
</evidence>
<dbReference type="FunCoup" id="A0A0C2WRV6">
    <property type="interactions" value="22"/>
</dbReference>
<dbReference type="PIRSF" id="PIRSF037232">
    <property type="entry name" value="Tricalbin"/>
    <property type="match status" value="1"/>
</dbReference>
<evidence type="ECO:0000256" key="5">
    <source>
        <dbReference type="ARBA" id="ARBA00022737"/>
    </source>
</evidence>